<dbReference type="EMBL" id="NEXF01000530">
    <property type="protein sequence ID" value="PSO06316.1"/>
    <property type="molecule type" value="Genomic_DNA"/>
</dbReference>
<dbReference type="SUPFAM" id="SSF53807">
    <property type="entry name" value="Helical backbone' metal receptor"/>
    <property type="match status" value="1"/>
</dbReference>
<evidence type="ECO:0000259" key="1">
    <source>
        <dbReference type="PROSITE" id="PS50983"/>
    </source>
</evidence>
<name>A0A2R6C6F8_9ARCH</name>
<evidence type="ECO:0000313" key="2">
    <source>
        <dbReference type="EMBL" id="PSO06316.1"/>
    </source>
</evidence>
<dbReference type="PANTHER" id="PTHR42860">
    <property type="entry name" value="VITAMIN B12-BINDING PROTEIN"/>
    <property type="match status" value="1"/>
</dbReference>
<dbReference type="Gene3D" id="3.40.50.1980">
    <property type="entry name" value="Nitrogenase molybdenum iron protein domain"/>
    <property type="match status" value="2"/>
</dbReference>
<dbReference type="Proteomes" id="UP000242015">
    <property type="component" value="Unassembled WGS sequence"/>
</dbReference>
<accession>A0A2R6C6F8</accession>
<proteinExistence type="predicted"/>
<feature type="domain" description="Fe/B12 periplasmic-binding" evidence="1">
    <location>
        <begin position="2"/>
        <end position="285"/>
    </location>
</feature>
<evidence type="ECO:0000313" key="3">
    <source>
        <dbReference type="Proteomes" id="UP000242015"/>
    </source>
</evidence>
<comment type="caution">
    <text evidence="2">The sequence shown here is derived from an EMBL/GenBank/DDBJ whole genome shotgun (WGS) entry which is preliminary data.</text>
</comment>
<protein>
    <recommendedName>
        <fullName evidence="1">Fe/B12 periplasmic-binding domain-containing protein</fullName>
    </recommendedName>
</protein>
<reference evidence="2 3" key="1">
    <citation type="submission" date="2017-04" db="EMBL/GenBank/DDBJ databases">
        <title>Novel microbial lineages endemic to geothermal iron-oxide mats fill important gaps in the evolutionary history of Archaea.</title>
        <authorList>
            <person name="Jay Z.J."/>
            <person name="Beam J.P."/>
            <person name="Dlakic M."/>
            <person name="Rusch D.B."/>
            <person name="Kozubal M.A."/>
            <person name="Inskeep W.P."/>
        </authorList>
    </citation>
    <scope>NUCLEOTIDE SEQUENCE [LARGE SCALE GENOMIC DNA]</scope>
    <source>
        <strain evidence="2">BE_D</strain>
    </source>
</reference>
<dbReference type="Pfam" id="PF01497">
    <property type="entry name" value="Peripla_BP_2"/>
    <property type="match status" value="1"/>
</dbReference>
<organism evidence="2 3">
    <name type="scientific">Candidatus Marsarchaeota G2 archaeon BE_D</name>
    <dbReference type="NCBI Taxonomy" id="1978158"/>
    <lineage>
        <taxon>Archaea</taxon>
        <taxon>Candidatus Marsarchaeota</taxon>
        <taxon>Candidatus Marsarchaeota group 2</taxon>
    </lineage>
</organism>
<dbReference type="PANTHER" id="PTHR42860:SF1">
    <property type="entry name" value="VITAMIN B12-BINDING PROTEIN"/>
    <property type="match status" value="1"/>
</dbReference>
<dbReference type="PROSITE" id="PS50983">
    <property type="entry name" value="FE_B12_PBP"/>
    <property type="match status" value="1"/>
</dbReference>
<dbReference type="AlphaFoldDB" id="A0A2R6C6F8"/>
<dbReference type="InterPro" id="IPR002491">
    <property type="entry name" value="ABC_transptr_periplasmic_BD"/>
</dbReference>
<sequence length="297" mass="33032">MRIVSLFPGGTEIVCALGAIDELVGVSHECDYPPQVSTKPRVVRSVIDRDKLSSSAIHERVGSTRRIHTVDVELLKQLNPDVVVAQNLCSVCAVPHTQVLEAIGGWFMQPRVVGVSAHTLGEVIDSVKLIGEAIGRDKEAEELAASMRERVSRIVELTEGLERPRTMCVEWINPLMVGGDWIPELVELAGGINCFTVKGDKSRRVSGDDVIRCNPQIIVLMPCGFSVERTLKEIDILRCSEWWRKTEAYRDHRIYAVDGRSLFTRLGPRLVDGLECLADLLHPYIFMGSKARHAKLT</sequence>
<gene>
    <name evidence="2" type="ORF">B9Q04_16685</name>
</gene>
<dbReference type="CDD" id="cd01144">
    <property type="entry name" value="BtuF"/>
    <property type="match status" value="1"/>
</dbReference>
<dbReference type="InterPro" id="IPR051030">
    <property type="entry name" value="Vitamin_B12-ABC_binding"/>
</dbReference>